<dbReference type="OrthoDB" id="3204049at2759"/>
<dbReference type="EMBL" id="KZ613467">
    <property type="protein sequence ID" value="PMD26830.1"/>
    <property type="molecule type" value="Genomic_DNA"/>
</dbReference>
<reference evidence="2 3" key="1">
    <citation type="submission" date="2016-05" db="EMBL/GenBank/DDBJ databases">
        <title>A degradative enzymes factory behind the ericoid mycorrhizal symbiosis.</title>
        <authorList>
            <consortium name="DOE Joint Genome Institute"/>
            <person name="Martino E."/>
            <person name="Morin E."/>
            <person name="Grelet G."/>
            <person name="Kuo A."/>
            <person name="Kohler A."/>
            <person name="Daghino S."/>
            <person name="Barry K."/>
            <person name="Choi C."/>
            <person name="Cichocki N."/>
            <person name="Clum A."/>
            <person name="Copeland A."/>
            <person name="Hainaut M."/>
            <person name="Haridas S."/>
            <person name="Labutti K."/>
            <person name="Lindquist E."/>
            <person name="Lipzen A."/>
            <person name="Khouja H.-R."/>
            <person name="Murat C."/>
            <person name="Ohm R."/>
            <person name="Olson A."/>
            <person name="Spatafora J."/>
            <person name="Veneault-Fourrey C."/>
            <person name="Henrissat B."/>
            <person name="Grigoriev I."/>
            <person name="Martin F."/>
            <person name="Perotto S."/>
        </authorList>
    </citation>
    <scope>NUCLEOTIDE SEQUENCE [LARGE SCALE GENOMIC DNA]</scope>
    <source>
        <strain evidence="2 3">UAMH 7357</strain>
    </source>
</reference>
<feature type="region of interest" description="Disordered" evidence="1">
    <location>
        <begin position="83"/>
        <end position="105"/>
    </location>
</feature>
<sequence>MAHQAHALPWNHLASHFSYNISYHSHPQRLDIHPQKKPNQAKDLAYFCKAFAKQIHDFGESERAKYQPVEYYRKRAATWVKSKDETTEHDEDVSEMRSVKGGGKSKETIEMRKVIPTSLLQRYDPNVFLVYHDHSGPMVERWLLPESGETASYGAWMQGGEIIKVLMMEAASVPPALSAEPNNAEGKNLKRESMETLLLMANHPRMKIHGLRNMHHGHHFGVSRVAEEAVKAYIYLNLIIAMREVGSDVCDFVDDDGGVMKDCEKRRKYMDCETYRRMLTVVAGSYDGDAQTLVHRVFFLGDSAQTFGWRDVPTNDVLADMDVVREYLKGVWRVMITYDVVITEGGGDPMWEEECEMVFQSILGVRYEVEY</sequence>
<proteinExistence type="predicted"/>
<dbReference type="AlphaFoldDB" id="A0A2J6QKM9"/>
<protein>
    <submittedName>
        <fullName evidence="2">Uncharacterized protein</fullName>
    </submittedName>
</protein>
<dbReference type="Proteomes" id="UP000235672">
    <property type="component" value="Unassembled WGS sequence"/>
</dbReference>
<evidence type="ECO:0000256" key="1">
    <source>
        <dbReference type="SAM" id="MobiDB-lite"/>
    </source>
</evidence>
<keyword evidence="3" id="KW-1185">Reference proteome</keyword>
<evidence type="ECO:0000313" key="2">
    <source>
        <dbReference type="EMBL" id="PMD26830.1"/>
    </source>
</evidence>
<name>A0A2J6QKM9_9HELO</name>
<feature type="compositionally biased region" description="Basic and acidic residues" evidence="1">
    <location>
        <begin position="94"/>
        <end position="105"/>
    </location>
</feature>
<accession>A0A2J6QKM9</accession>
<gene>
    <name evidence="2" type="ORF">NA56DRAFT_685120</name>
</gene>
<evidence type="ECO:0000313" key="3">
    <source>
        <dbReference type="Proteomes" id="UP000235672"/>
    </source>
</evidence>
<organism evidence="2 3">
    <name type="scientific">Hyaloscypha hepaticicola</name>
    <dbReference type="NCBI Taxonomy" id="2082293"/>
    <lineage>
        <taxon>Eukaryota</taxon>
        <taxon>Fungi</taxon>
        <taxon>Dikarya</taxon>
        <taxon>Ascomycota</taxon>
        <taxon>Pezizomycotina</taxon>
        <taxon>Leotiomycetes</taxon>
        <taxon>Helotiales</taxon>
        <taxon>Hyaloscyphaceae</taxon>
        <taxon>Hyaloscypha</taxon>
    </lineage>
</organism>